<protein>
    <submittedName>
        <fullName evidence="2">Phage replication protein O</fullName>
    </submittedName>
</protein>
<dbReference type="STRING" id="1267021.FPB0191_01119"/>
<gene>
    <name evidence="2" type="ORF">FPB0191_01119</name>
</gene>
<reference evidence="2 3" key="1">
    <citation type="journal article" date="2014" name="Appl. Environ. Microbiol.">
        <title>Gut symbionts from distinct hosts exhibit genotoxic activity via divergent colibactin biosynthetic pathways.</title>
        <authorList>
            <person name="Engel P."/>
            <person name="Vizcaino M.I."/>
            <person name="Crawford J.M."/>
        </authorList>
    </citation>
    <scope>NUCLEOTIDE SEQUENCE [LARGE SCALE GENOMIC DNA]</scope>
    <source>
        <strain evidence="2 3">PEB0191</strain>
    </source>
</reference>
<evidence type="ECO:0000313" key="2">
    <source>
        <dbReference type="EMBL" id="AJA44943.1"/>
    </source>
</evidence>
<dbReference type="InterPro" id="IPR036388">
    <property type="entry name" value="WH-like_DNA-bd_sf"/>
</dbReference>
<feature type="domain" description="Bacteriophage lambda Replication protein O N-terminal" evidence="1">
    <location>
        <begin position="10"/>
        <end position="80"/>
    </location>
</feature>
<dbReference type="Proteomes" id="UP000030901">
    <property type="component" value="Chromosome"/>
</dbReference>
<organism evidence="2 3">
    <name type="scientific">Frischella perrara</name>
    <dbReference type="NCBI Taxonomy" id="1267021"/>
    <lineage>
        <taxon>Bacteria</taxon>
        <taxon>Pseudomonadati</taxon>
        <taxon>Pseudomonadota</taxon>
        <taxon>Gammaproteobacteria</taxon>
        <taxon>Orbales</taxon>
        <taxon>Orbaceae</taxon>
        <taxon>Frischella</taxon>
    </lineage>
</organism>
<dbReference type="EMBL" id="CP009056">
    <property type="protein sequence ID" value="AJA44943.1"/>
    <property type="molecule type" value="Genomic_DNA"/>
</dbReference>
<dbReference type="Gene3D" id="1.10.10.10">
    <property type="entry name" value="Winged helix-like DNA-binding domain superfamily/Winged helix DNA-binding domain"/>
    <property type="match status" value="1"/>
</dbReference>
<name>A0A0A7S0H4_FRIPE</name>
<dbReference type="KEGG" id="fpp:FPB0191_01119"/>
<proteinExistence type="predicted"/>
<dbReference type="HOGENOM" id="CLU_1061141_0_0_6"/>
<dbReference type="Pfam" id="PF04492">
    <property type="entry name" value="Phage_rep_O"/>
    <property type="match status" value="1"/>
</dbReference>
<dbReference type="InterPro" id="IPR006497">
    <property type="entry name" value="Phage_lambda_VrpO_N"/>
</dbReference>
<accession>A0A0A7S0H4</accession>
<dbReference type="RefSeq" id="WP_110021858.1">
    <property type="nucleotide sequence ID" value="NZ_CP009056.1"/>
</dbReference>
<dbReference type="AlphaFoldDB" id="A0A0A7S0H4"/>
<sequence length="245" mass="27710">MTKFITNSFQVPNAVIDELMAEMSANALRCYLLITRKTTGWGKPSDKISISQFMDYLGIKDKRTIYTALTELVSLGLINTIKNSGTITEYSLVLDSSIPIAKNVGSKIATGGKKCIEPIAKNVPATSDKKCTSTKENTKNNITKKRNVNFDPLIVKPRNVSLEIWKNWIDYRSKIGKKLQPQSWIKQSQMLEEQNSPEAIINQSIMNGWQGLFPTKNKPITITSTRNNTNIQDISWIEDIERDFF</sequence>
<keyword evidence="3" id="KW-1185">Reference proteome</keyword>
<dbReference type="GO" id="GO:0006260">
    <property type="term" value="P:DNA replication"/>
    <property type="evidence" value="ECO:0007669"/>
    <property type="project" value="InterPro"/>
</dbReference>
<evidence type="ECO:0000313" key="3">
    <source>
        <dbReference type="Proteomes" id="UP000030901"/>
    </source>
</evidence>
<evidence type="ECO:0000259" key="1">
    <source>
        <dbReference type="Pfam" id="PF04492"/>
    </source>
</evidence>